<dbReference type="Proteomes" id="UP000326641">
    <property type="component" value="Unassembled WGS sequence"/>
</dbReference>
<organism evidence="2 3">
    <name type="scientific">Candidatus Defluviicoccus seviourii</name>
    <dbReference type="NCBI Taxonomy" id="2565273"/>
    <lineage>
        <taxon>Bacteria</taxon>
        <taxon>Pseudomonadati</taxon>
        <taxon>Pseudomonadota</taxon>
        <taxon>Alphaproteobacteria</taxon>
        <taxon>Rhodospirillales</taxon>
        <taxon>Rhodospirillaceae</taxon>
        <taxon>Defluviicoccus</taxon>
    </lineage>
</organism>
<keyword evidence="3" id="KW-1185">Reference proteome</keyword>
<evidence type="ECO:0000256" key="1">
    <source>
        <dbReference type="SAM" id="MobiDB-lite"/>
    </source>
</evidence>
<comment type="caution">
    <text evidence="2">The sequence shown here is derived from an EMBL/GenBank/DDBJ whole genome shotgun (WGS) entry which is preliminary data.</text>
</comment>
<evidence type="ECO:0000313" key="3">
    <source>
        <dbReference type="Proteomes" id="UP000326641"/>
    </source>
</evidence>
<reference evidence="2" key="1">
    <citation type="submission" date="2018-11" db="EMBL/GenBank/DDBJ databases">
        <authorList>
            <person name="Onetto C."/>
        </authorList>
    </citation>
    <scope>NUCLEOTIDE SEQUENCE [LARGE SCALE GENOMIC DNA]</scope>
</reference>
<sequence length="231" mass="24022">MDRIRAETVSATQPTAPSPSLPQGYPVAQGAAGSAGTIFTPFMFSMLVEEIRNVILAAGLTPSLDSTEQLSQAIGLLISGSSVPQIIELGDIKTQNTAGGTFTAGSWHTRSIAELADPAGLCVVNSNVITLQPGTYWVEITCPASQVGTHQARLWDVTAGAAALLGTSEYGAAGNGHTQRSRIAGVIQPSAAKNYRIEHRCTVTRATDGLGYPANIDAEVYTKGVLVRLGA</sequence>
<dbReference type="AlphaFoldDB" id="A0A564WJM2"/>
<evidence type="ECO:0000313" key="2">
    <source>
        <dbReference type="EMBL" id="VUX47844.1"/>
    </source>
</evidence>
<proteinExistence type="predicted"/>
<accession>A0A564WJM2</accession>
<gene>
    <name evidence="2" type="ORF">DF3PA_80004</name>
</gene>
<name>A0A564WJM2_9PROT</name>
<feature type="region of interest" description="Disordered" evidence="1">
    <location>
        <begin position="1"/>
        <end position="24"/>
    </location>
</feature>
<dbReference type="EMBL" id="UXAT02000053">
    <property type="protein sequence ID" value="VUX47844.1"/>
    <property type="molecule type" value="Genomic_DNA"/>
</dbReference>
<protein>
    <submittedName>
        <fullName evidence="2">Uncharacterized protein</fullName>
    </submittedName>
</protein>